<feature type="compositionally biased region" description="Low complexity" evidence="1">
    <location>
        <begin position="51"/>
        <end position="62"/>
    </location>
</feature>
<name>W9K0P1_FUSOX</name>
<feature type="region of interest" description="Disordered" evidence="1">
    <location>
        <begin position="50"/>
        <end position="73"/>
    </location>
</feature>
<evidence type="ECO:0000313" key="2">
    <source>
        <dbReference type="EMBL" id="EWZ37977.1"/>
    </source>
</evidence>
<dbReference type="EMBL" id="JH717901">
    <property type="protein sequence ID" value="EWZ37977.1"/>
    <property type="molecule type" value="Genomic_DNA"/>
</dbReference>
<proteinExistence type="predicted"/>
<dbReference type="Proteomes" id="UP000030766">
    <property type="component" value="Unassembled WGS sequence"/>
</dbReference>
<dbReference type="HOGENOM" id="CLU_2146014_0_0_1"/>
<reference evidence="2" key="2">
    <citation type="submission" date="2012-06" db="EMBL/GenBank/DDBJ databases">
        <title>Annotation of the Genome Sequence of Fusarium oxysporum Fo47.</title>
        <authorList>
            <consortium name="The Broad Institute Genomics Platform"/>
            <person name="Ma L.-J."/>
            <person name="Corby-Kistler H."/>
            <person name="Broz K."/>
            <person name="Gale L.R."/>
            <person name="Jonkers W."/>
            <person name="O'Donnell K."/>
            <person name="Ploetz R."/>
            <person name="Steinberg C."/>
            <person name="Schwartz D.C."/>
            <person name="VanEtten H."/>
            <person name="Zhou S."/>
            <person name="Young S.K."/>
            <person name="Zeng Q."/>
            <person name="Gargeya S."/>
            <person name="Fitzgerald M."/>
            <person name="Abouelleil A."/>
            <person name="Alvarado L."/>
            <person name="Chapman S.B."/>
            <person name="Gainer-Dewar J."/>
            <person name="Goldberg J."/>
            <person name="Griggs A."/>
            <person name="Gujja S."/>
            <person name="Hansen M."/>
            <person name="Howarth C."/>
            <person name="Imamovic A."/>
            <person name="Ireland A."/>
            <person name="Larimer J."/>
            <person name="McCowan C."/>
            <person name="Murphy C."/>
            <person name="Pearson M."/>
            <person name="Poon T.W."/>
            <person name="Priest M."/>
            <person name="Roberts A."/>
            <person name="Saif S."/>
            <person name="Shea T."/>
            <person name="Sykes S."/>
            <person name="Wortman J."/>
            <person name="Nusbaum C."/>
            <person name="Birren B."/>
        </authorList>
    </citation>
    <scope>NUCLEOTIDE SEQUENCE</scope>
    <source>
        <strain evidence="2">Fo47</strain>
    </source>
</reference>
<dbReference type="VEuPathDB" id="FungiDB:FOZG_09774"/>
<accession>W9K0P1</accession>
<organism evidence="2">
    <name type="scientific">Fusarium oxysporum Fo47</name>
    <dbReference type="NCBI Taxonomy" id="660027"/>
    <lineage>
        <taxon>Eukaryota</taxon>
        <taxon>Fungi</taxon>
        <taxon>Dikarya</taxon>
        <taxon>Ascomycota</taxon>
        <taxon>Pezizomycotina</taxon>
        <taxon>Sordariomycetes</taxon>
        <taxon>Hypocreomycetidae</taxon>
        <taxon>Hypocreales</taxon>
        <taxon>Nectriaceae</taxon>
        <taxon>Fusarium</taxon>
        <taxon>Fusarium oxysporum species complex</taxon>
    </lineage>
</organism>
<gene>
    <name evidence="2" type="ORF">FOZG_09774</name>
</gene>
<sequence length="112" mass="12410">MYDLQSTYNFDEGFCRDEVVRGLPSPASLLINFDLLLVQHDSCSAGTHTFSSPSWRCSSQPSGDDQFGISATKGKPATSLWPWRKVKPDGDLYSKLLIIGLSEQSRPCHDIS</sequence>
<protein>
    <submittedName>
        <fullName evidence="2">Uncharacterized protein</fullName>
    </submittedName>
</protein>
<dbReference type="AlphaFoldDB" id="W9K0P1"/>
<reference evidence="2" key="1">
    <citation type="submission" date="2011-06" db="EMBL/GenBank/DDBJ databases">
        <title>The Genome Sequence of Fusarium oxysporum Fo47.</title>
        <authorList>
            <consortium name="The Broad Institute Genome Sequencing Platform"/>
            <person name="Ma L.-J."/>
            <person name="Gale L.R."/>
            <person name="Schwartz D.C."/>
            <person name="Zhou S."/>
            <person name="Corby-Kistler H."/>
            <person name="Young S.K."/>
            <person name="Zeng Q."/>
            <person name="Gargeya S."/>
            <person name="Fitzgerald M."/>
            <person name="Haas B."/>
            <person name="Abouelleil A."/>
            <person name="Alvarado L."/>
            <person name="Arachchi H.M."/>
            <person name="Berlin A."/>
            <person name="Brown A."/>
            <person name="Chapman S.B."/>
            <person name="Chen Z."/>
            <person name="Dunbar C."/>
            <person name="Freedman E."/>
            <person name="Gearin G."/>
            <person name="Gellesch M."/>
            <person name="Goldberg J."/>
            <person name="Griggs A."/>
            <person name="Gujja S."/>
            <person name="Heiman D."/>
            <person name="Howarth C."/>
            <person name="Larson L."/>
            <person name="Lui A."/>
            <person name="MacDonald P.J.P."/>
            <person name="Mehta T."/>
            <person name="Montmayeur A."/>
            <person name="Murphy C."/>
            <person name="Neiman D."/>
            <person name="Pearson M."/>
            <person name="Priest M."/>
            <person name="Roberts A."/>
            <person name="Saif S."/>
            <person name="Shea T."/>
            <person name="Shenoy N."/>
            <person name="Sisk P."/>
            <person name="Stolte C."/>
            <person name="Sykes S."/>
            <person name="Wortman J."/>
            <person name="Nusbaum C."/>
            <person name="Birren B."/>
        </authorList>
    </citation>
    <scope>NUCLEOTIDE SEQUENCE [LARGE SCALE GENOMIC DNA]</scope>
    <source>
        <strain evidence="2">Fo47</strain>
    </source>
</reference>
<evidence type="ECO:0000256" key="1">
    <source>
        <dbReference type="SAM" id="MobiDB-lite"/>
    </source>
</evidence>